<reference evidence="5" key="1">
    <citation type="submission" date="2023-10" db="EMBL/GenBank/DDBJ databases">
        <title>Genome assembly of Pristionchus species.</title>
        <authorList>
            <person name="Yoshida K."/>
            <person name="Sommer R.J."/>
        </authorList>
    </citation>
    <scope>NUCLEOTIDE SEQUENCE</scope>
    <source>
        <strain evidence="5">RS0144</strain>
    </source>
</reference>
<gene>
    <name evidence="5" type="ORF">PENTCL1PPCAC_29650</name>
</gene>
<dbReference type="Gene3D" id="1.10.565.10">
    <property type="entry name" value="Retinoid X Receptor"/>
    <property type="match status" value="1"/>
</dbReference>
<dbReference type="GO" id="GO:0005634">
    <property type="term" value="C:nucleus"/>
    <property type="evidence" value="ECO:0007669"/>
    <property type="project" value="TreeGrafter"/>
</dbReference>
<proteinExistence type="predicted"/>
<dbReference type="AlphaFoldDB" id="A0AAV5UM29"/>
<dbReference type="Proteomes" id="UP001432027">
    <property type="component" value="Unassembled WGS sequence"/>
</dbReference>
<evidence type="ECO:0000256" key="1">
    <source>
        <dbReference type="ARBA" id="ARBA00023015"/>
    </source>
</evidence>
<comment type="caution">
    <text evidence="5">The sequence shown here is derived from an EMBL/GenBank/DDBJ whole genome shotgun (WGS) entry which is preliminary data.</text>
</comment>
<dbReference type="InterPro" id="IPR000536">
    <property type="entry name" value="Nucl_hrmn_rcpt_lig-bd"/>
</dbReference>
<organism evidence="5 6">
    <name type="scientific">Pristionchus entomophagus</name>
    <dbReference type="NCBI Taxonomy" id="358040"/>
    <lineage>
        <taxon>Eukaryota</taxon>
        <taxon>Metazoa</taxon>
        <taxon>Ecdysozoa</taxon>
        <taxon>Nematoda</taxon>
        <taxon>Chromadorea</taxon>
        <taxon>Rhabditida</taxon>
        <taxon>Rhabditina</taxon>
        <taxon>Diplogasteromorpha</taxon>
        <taxon>Diplogasteroidea</taxon>
        <taxon>Neodiplogasteridae</taxon>
        <taxon>Pristionchus</taxon>
    </lineage>
</organism>
<dbReference type="PROSITE" id="PS51843">
    <property type="entry name" value="NR_LBD"/>
    <property type="match status" value="1"/>
</dbReference>
<keyword evidence="1" id="KW-0805">Transcription regulation</keyword>
<evidence type="ECO:0000313" key="5">
    <source>
        <dbReference type="EMBL" id="GMT07476.1"/>
    </source>
</evidence>
<feature type="non-terminal residue" evidence="5">
    <location>
        <position position="1"/>
    </location>
</feature>
<sequence length="242" mass="27907">KYSSELCITRKNGEVANCPGQIYKLHRGIMKFAPATYSNVVPNAQIMFTGLLDFFNTCFDDYGKLSKQSQQLLILNSFELMHRADDLYRSVHHFPDDDTLMPGYTTTFSLDNLDEFLADCPSGVNKEEAMAVIIKNTKRHLLVNKAHFKRLQLSIEEYLAFLGLALWKDHDSNVDDNMAEMVERNRSTIMTELHNHYAHKGKHNYAARLGDLLCLLVNMEELASQHTEDLKVYKLMNMFNEF</sequence>
<dbReference type="PANTHER" id="PTHR46011">
    <property type="entry name" value="NUCLEAR HORMONE RECEPTOR FAMILY MEMBER NHR-86-RELATED"/>
    <property type="match status" value="1"/>
</dbReference>
<keyword evidence="6" id="KW-1185">Reference proteome</keyword>
<keyword evidence="2" id="KW-0804">Transcription</keyword>
<evidence type="ECO:0000259" key="4">
    <source>
        <dbReference type="PROSITE" id="PS51843"/>
    </source>
</evidence>
<dbReference type="SMART" id="SM00430">
    <property type="entry name" value="HOLI"/>
    <property type="match status" value="1"/>
</dbReference>
<accession>A0AAV5UM29</accession>
<feature type="non-terminal residue" evidence="5">
    <location>
        <position position="242"/>
    </location>
</feature>
<dbReference type="SUPFAM" id="SSF48508">
    <property type="entry name" value="Nuclear receptor ligand-binding domain"/>
    <property type="match status" value="1"/>
</dbReference>
<name>A0AAV5UM29_9BILA</name>
<dbReference type="Pfam" id="PF00104">
    <property type="entry name" value="Hormone_recep"/>
    <property type="match status" value="1"/>
</dbReference>
<evidence type="ECO:0000256" key="2">
    <source>
        <dbReference type="ARBA" id="ARBA00023163"/>
    </source>
</evidence>
<feature type="domain" description="NR LBD" evidence="4">
    <location>
        <begin position="2"/>
        <end position="242"/>
    </location>
</feature>
<evidence type="ECO:0000256" key="3">
    <source>
        <dbReference type="ARBA" id="ARBA00023170"/>
    </source>
</evidence>
<protein>
    <recommendedName>
        <fullName evidence="4">NR LBD domain-containing protein</fullName>
    </recommendedName>
</protein>
<dbReference type="GO" id="GO:0003700">
    <property type="term" value="F:DNA-binding transcription factor activity"/>
    <property type="evidence" value="ECO:0007669"/>
    <property type="project" value="TreeGrafter"/>
</dbReference>
<dbReference type="InterPro" id="IPR035500">
    <property type="entry name" value="NHR-like_dom_sf"/>
</dbReference>
<evidence type="ECO:0000313" key="6">
    <source>
        <dbReference type="Proteomes" id="UP001432027"/>
    </source>
</evidence>
<keyword evidence="3" id="KW-0675">Receptor</keyword>
<dbReference type="PANTHER" id="PTHR46011:SF6">
    <property type="entry name" value="HIGH ZINC ACTIVATED NUCLEAR RECEPTOR PROTEIN"/>
    <property type="match status" value="1"/>
</dbReference>
<dbReference type="EMBL" id="BTSX01000006">
    <property type="protein sequence ID" value="GMT07476.1"/>
    <property type="molecule type" value="Genomic_DNA"/>
</dbReference>